<feature type="region of interest" description="Disordered" evidence="1">
    <location>
        <begin position="120"/>
        <end position="171"/>
    </location>
</feature>
<dbReference type="OrthoDB" id="767702at2759"/>
<name>A0A835LNH5_9MAGN</name>
<organism evidence="2 3">
    <name type="scientific">Coptis chinensis</name>
    <dbReference type="NCBI Taxonomy" id="261450"/>
    <lineage>
        <taxon>Eukaryota</taxon>
        <taxon>Viridiplantae</taxon>
        <taxon>Streptophyta</taxon>
        <taxon>Embryophyta</taxon>
        <taxon>Tracheophyta</taxon>
        <taxon>Spermatophyta</taxon>
        <taxon>Magnoliopsida</taxon>
        <taxon>Ranunculales</taxon>
        <taxon>Ranunculaceae</taxon>
        <taxon>Coptidoideae</taxon>
        <taxon>Coptis</taxon>
    </lineage>
</organism>
<feature type="region of interest" description="Disordered" evidence="1">
    <location>
        <begin position="219"/>
        <end position="238"/>
    </location>
</feature>
<comment type="caution">
    <text evidence="2">The sequence shown here is derived from an EMBL/GenBank/DDBJ whole genome shotgun (WGS) entry which is preliminary data.</text>
</comment>
<accession>A0A835LNH5</accession>
<feature type="compositionally biased region" description="Basic and acidic residues" evidence="1">
    <location>
        <begin position="120"/>
        <end position="133"/>
    </location>
</feature>
<dbReference type="Proteomes" id="UP000631114">
    <property type="component" value="Unassembled WGS sequence"/>
</dbReference>
<evidence type="ECO:0000256" key="1">
    <source>
        <dbReference type="SAM" id="MobiDB-lite"/>
    </source>
</evidence>
<protein>
    <submittedName>
        <fullName evidence="2">Uncharacterized protein</fullName>
    </submittedName>
</protein>
<evidence type="ECO:0000313" key="3">
    <source>
        <dbReference type="Proteomes" id="UP000631114"/>
    </source>
</evidence>
<keyword evidence="3" id="KW-1185">Reference proteome</keyword>
<proteinExistence type="predicted"/>
<dbReference type="EMBL" id="JADFTS010000007">
    <property type="protein sequence ID" value="KAF9597894.1"/>
    <property type="molecule type" value="Genomic_DNA"/>
</dbReference>
<reference evidence="2 3" key="1">
    <citation type="submission" date="2020-10" db="EMBL/GenBank/DDBJ databases">
        <title>The Coptis chinensis genome and diversification of protoberbering-type alkaloids.</title>
        <authorList>
            <person name="Wang B."/>
            <person name="Shu S."/>
            <person name="Song C."/>
            <person name="Liu Y."/>
        </authorList>
    </citation>
    <scope>NUCLEOTIDE SEQUENCE [LARGE SCALE GENOMIC DNA]</scope>
    <source>
        <strain evidence="2">HL-2020</strain>
        <tissue evidence="2">Leaf</tissue>
    </source>
</reference>
<gene>
    <name evidence="2" type="ORF">IFM89_022255</name>
</gene>
<evidence type="ECO:0000313" key="2">
    <source>
        <dbReference type="EMBL" id="KAF9597894.1"/>
    </source>
</evidence>
<sequence length="238" mass="26880">MLWPSLLGMSKYEFAKTYCEAKMVQGAQGKVFQFGAMVFLCKINSLEELNVLLTQTVMVCYVSLLDFFSTIIQELRFYLVTWLKIDPDFFVKSNHRSGPIKSPRLNREIDINMARLSAMKEGDTSSMENRQETEPMANNCSSEDDDDVSGIPKSVSESDVVSRRPDESPPVQRGLSQFIMIKVMSPVELLRKPLVHCSCLLTLFFLQAIMSKDNEEVSAEGASSLSVPDEDPSNQYLY</sequence>
<dbReference type="AlphaFoldDB" id="A0A835LNH5"/>